<dbReference type="InterPro" id="IPR011992">
    <property type="entry name" value="EF-hand-dom_pair"/>
</dbReference>
<keyword evidence="7" id="KW-0418">Kinase</keyword>
<evidence type="ECO:0000313" key="14">
    <source>
        <dbReference type="EMBL" id="KAH0907910.1"/>
    </source>
</evidence>
<comment type="catalytic activity">
    <reaction evidence="10">
        <text>L-threonyl-[protein] + ATP = O-phospho-L-threonyl-[protein] + ADP + H(+)</text>
        <dbReference type="Rhea" id="RHEA:46608"/>
        <dbReference type="Rhea" id="RHEA-COMP:11060"/>
        <dbReference type="Rhea" id="RHEA-COMP:11605"/>
        <dbReference type="ChEBI" id="CHEBI:15378"/>
        <dbReference type="ChEBI" id="CHEBI:30013"/>
        <dbReference type="ChEBI" id="CHEBI:30616"/>
        <dbReference type="ChEBI" id="CHEBI:61977"/>
        <dbReference type="ChEBI" id="CHEBI:456216"/>
        <dbReference type="EC" id="2.7.11.1"/>
    </reaction>
</comment>
<keyword evidence="8" id="KW-0106">Calcium</keyword>
<evidence type="ECO:0000256" key="4">
    <source>
        <dbReference type="ARBA" id="ARBA00022553"/>
    </source>
</evidence>
<dbReference type="CDD" id="cd00051">
    <property type="entry name" value="EFh"/>
    <property type="match status" value="1"/>
</dbReference>
<dbReference type="SUPFAM" id="SSF47473">
    <property type="entry name" value="EF-hand"/>
    <property type="match status" value="1"/>
</dbReference>
<keyword evidence="9" id="KW-0067">ATP-binding</keyword>
<keyword evidence="5" id="KW-0808">Transferase</keyword>
<organism evidence="14 15">
    <name type="scientific">Brassica napus</name>
    <name type="common">Rape</name>
    <dbReference type="NCBI Taxonomy" id="3708"/>
    <lineage>
        <taxon>Eukaryota</taxon>
        <taxon>Viridiplantae</taxon>
        <taxon>Streptophyta</taxon>
        <taxon>Embryophyta</taxon>
        <taxon>Tracheophyta</taxon>
        <taxon>Spermatophyta</taxon>
        <taxon>Magnoliopsida</taxon>
        <taxon>eudicotyledons</taxon>
        <taxon>Gunneridae</taxon>
        <taxon>Pentapetalae</taxon>
        <taxon>rosids</taxon>
        <taxon>malvids</taxon>
        <taxon>Brassicales</taxon>
        <taxon>Brassicaceae</taxon>
        <taxon>Brassiceae</taxon>
        <taxon>Brassica</taxon>
    </lineage>
</organism>
<proteinExistence type="inferred from homology"/>
<evidence type="ECO:0000259" key="13">
    <source>
        <dbReference type="PROSITE" id="PS50222"/>
    </source>
</evidence>
<feature type="compositionally biased region" description="Polar residues" evidence="12">
    <location>
        <begin position="30"/>
        <end position="42"/>
    </location>
</feature>
<dbReference type="Gene3D" id="1.10.238.10">
    <property type="entry name" value="EF-hand"/>
    <property type="match status" value="2"/>
</dbReference>
<dbReference type="Gene3D" id="1.10.510.10">
    <property type="entry name" value="Transferase(Phosphotransferase) domain 1"/>
    <property type="match status" value="1"/>
</dbReference>
<evidence type="ECO:0000256" key="6">
    <source>
        <dbReference type="ARBA" id="ARBA00022741"/>
    </source>
</evidence>
<evidence type="ECO:0000256" key="8">
    <source>
        <dbReference type="ARBA" id="ARBA00022837"/>
    </source>
</evidence>
<feature type="domain" description="EF-hand" evidence="13">
    <location>
        <begin position="221"/>
        <end position="256"/>
    </location>
</feature>
<feature type="domain" description="EF-hand" evidence="13">
    <location>
        <begin position="257"/>
        <end position="292"/>
    </location>
</feature>
<keyword evidence="4" id="KW-0597">Phosphoprotein</keyword>
<keyword evidence="6" id="KW-0547">Nucleotide-binding</keyword>
<name>A0ABQ8BSV7_BRANA</name>
<reference evidence="14 15" key="1">
    <citation type="submission" date="2021-05" db="EMBL/GenBank/DDBJ databases">
        <title>Genome Assembly of Synthetic Allotetraploid Brassica napus Reveals Homoeologous Exchanges between Subgenomes.</title>
        <authorList>
            <person name="Davis J.T."/>
        </authorList>
    </citation>
    <scope>NUCLEOTIDE SEQUENCE [LARGE SCALE GENOMIC DNA]</scope>
    <source>
        <strain evidence="15">cv. Da-Ae</strain>
        <tissue evidence="14">Seedling</tissue>
    </source>
</reference>
<dbReference type="InterPro" id="IPR000719">
    <property type="entry name" value="Prot_kinase_dom"/>
</dbReference>
<evidence type="ECO:0000256" key="5">
    <source>
        <dbReference type="ARBA" id="ARBA00022679"/>
    </source>
</evidence>
<feature type="domain" description="EF-hand" evidence="13">
    <location>
        <begin position="185"/>
        <end position="220"/>
    </location>
</feature>
<evidence type="ECO:0000256" key="12">
    <source>
        <dbReference type="SAM" id="MobiDB-lite"/>
    </source>
</evidence>
<keyword evidence="15" id="KW-1185">Reference proteome</keyword>
<feature type="region of interest" description="Disordered" evidence="12">
    <location>
        <begin position="1"/>
        <end position="90"/>
    </location>
</feature>
<comment type="caution">
    <text evidence="14">The sequence shown here is derived from an EMBL/GenBank/DDBJ whole genome shotgun (WGS) entry which is preliminary data.</text>
</comment>
<evidence type="ECO:0000256" key="3">
    <source>
        <dbReference type="ARBA" id="ARBA00022527"/>
    </source>
</evidence>
<dbReference type="EMBL" id="JAGKQM010000010">
    <property type="protein sequence ID" value="KAH0907910.1"/>
    <property type="molecule type" value="Genomic_DNA"/>
</dbReference>
<evidence type="ECO:0000256" key="1">
    <source>
        <dbReference type="ARBA" id="ARBA00005354"/>
    </source>
</evidence>
<dbReference type="InterPro" id="IPR011009">
    <property type="entry name" value="Kinase-like_dom_sf"/>
</dbReference>
<dbReference type="SUPFAM" id="SSF56112">
    <property type="entry name" value="Protein kinase-like (PK-like)"/>
    <property type="match status" value="1"/>
</dbReference>
<dbReference type="SMART" id="SM00054">
    <property type="entry name" value="EFh"/>
    <property type="match status" value="3"/>
</dbReference>
<evidence type="ECO:0000256" key="2">
    <source>
        <dbReference type="ARBA" id="ARBA00012513"/>
    </source>
</evidence>
<keyword evidence="3" id="KW-0723">Serine/threonine-protein kinase</keyword>
<sequence length="314" mass="34935">MGNTCVGPSRNGFLQSVSAAMWRPRDGDDSVSQSNGDTTSEAAVSGELRSPSSPDHQVLNKPPEHLTMPKPVETKAKSDVLETQPEKSEQGIFEQVLHGDLDFSSDPWPSISESAKDLVRKMLVRDPKKRLTAHQVLCHPWVQVDGVAPDKPLDSAVLSRMKQFSAMNKFKKMALRVIAESLSEEEIAGLKEMFNMIDADQSGQITFEELKAGLKRVGANLKESEILDLMQAADVDNSGTIDYKEFIAATLHLNKIEREDHLFAAFTYFDKDGSGYITPDELQQACEEFGVEDVRIEEMMRDVDQDNVRSLKSC</sequence>
<dbReference type="PROSITE" id="PS00018">
    <property type="entry name" value="EF_HAND_1"/>
    <property type="match status" value="3"/>
</dbReference>
<comment type="catalytic activity">
    <reaction evidence="11">
        <text>L-seryl-[protein] + ATP = O-phospho-L-seryl-[protein] + ADP + H(+)</text>
        <dbReference type="Rhea" id="RHEA:17989"/>
        <dbReference type="Rhea" id="RHEA-COMP:9863"/>
        <dbReference type="Rhea" id="RHEA-COMP:11604"/>
        <dbReference type="ChEBI" id="CHEBI:15378"/>
        <dbReference type="ChEBI" id="CHEBI:29999"/>
        <dbReference type="ChEBI" id="CHEBI:30616"/>
        <dbReference type="ChEBI" id="CHEBI:83421"/>
        <dbReference type="ChEBI" id="CHEBI:456216"/>
        <dbReference type="EC" id="2.7.11.1"/>
    </reaction>
</comment>
<feature type="compositionally biased region" description="Basic and acidic residues" evidence="12">
    <location>
        <begin position="72"/>
        <end position="89"/>
    </location>
</feature>
<evidence type="ECO:0000256" key="7">
    <source>
        <dbReference type="ARBA" id="ARBA00022777"/>
    </source>
</evidence>
<evidence type="ECO:0000256" key="11">
    <source>
        <dbReference type="ARBA" id="ARBA00048679"/>
    </source>
</evidence>
<comment type="similarity">
    <text evidence="1">Belongs to the protein kinase superfamily. CAMK Ser/Thr protein kinase family. CaMK subfamily.</text>
</comment>
<dbReference type="Pfam" id="PF13499">
    <property type="entry name" value="EF-hand_7"/>
    <property type="match status" value="2"/>
</dbReference>
<gene>
    <name evidence="14" type="ORF">HID58_039737</name>
</gene>
<dbReference type="Pfam" id="PF00069">
    <property type="entry name" value="Pkinase"/>
    <property type="match status" value="1"/>
</dbReference>
<dbReference type="InterPro" id="IPR002048">
    <property type="entry name" value="EF_hand_dom"/>
</dbReference>
<dbReference type="InterPro" id="IPR050205">
    <property type="entry name" value="CDPK_Ser/Thr_kinases"/>
</dbReference>
<evidence type="ECO:0000256" key="10">
    <source>
        <dbReference type="ARBA" id="ARBA00047899"/>
    </source>
</evidence>
<evidence type="ECO:0000313" key="15">
    <source>
        <dbReference type="Proteomes" id="UP000824890"/>
    </source>
</evidence>
<protein>
    <recommendedName>
        <fullName evidence="2">non-specific serine/threonine protein kinase</fullName>
        <ecNumber evidence="2">2.7.11.1</ecNumber>
    </recommendedName>
</protein>
<dbReference type="PANTHER" id="PTHR24349">
    <property type="entry name" value="SERINE/THREONINE-PROTEIN KINASE"/>
    <property type="match status" value="1"/>
</dbReference>
<dbReference type="EC" id="2.7.11.1" evidence="2"/>
<dbReference type="InterPro" id="IPR018247">
    <property type="entry name" value="EF_Hand_1_Ca_BS"/>
</dbReference>
<accession>A0ABQ8BSV7</accession>
<dbReference type="Proteomes" id="UP000824890">
    <property type="component" value="Unassembled WGS sequence"/>
</dbReference>
<evidence type="ECO:0000256" key="9">
    <source>
        <dbReference type="ARBA" id="ARBA00022840"/>
    </source>
</evidence>
<dbReference type="PROSITE" id="PS50222">
    <property type="entry name" value="EF_HAND_2"/>
    <property type="match status" value="3"/>
</dbReference>